<comment type="caution">
    <text evidence="1">The sequence shown here is derived from an EMBL/GenBank/DDBJ whole genome shotgun (WGS) entry which is preliminary data.</text>
</comment>
<protein>
    <submittedName>
        <fullName evidence="1">Uncharacterized protein</fullName>
    </submittedName>
</protein>
<sequence length="214" mass="24139">MVTNNIQFQENVSTTIQDLQIEIGQLATMVNQLCRSYRYFRSYSSANSIAIHGAAIVALVITTNKLQVEQKEKLLQDLKKLRDFYEHPIMHSTLRFLLKKSPEDVILEVTHKKGRLNCIGVIFESLSQKQRIYNNIKLLSKGTVQKGEISKNDKATSDATTAFVLCPNKQDNSTPFTQDCASDQPEILLMTIAKHLFIAILRIYTTATSSVGKD</sequence>
<proteinExistence type="predicted"/>
<gene>
    <name evidence="1" type="ORF">CR513_59151</name>
</gene>
<reference evidence="1" key="1">
    <citation type="submission" date="2018-05" db="EMBL/GenBank/DDBJ databases">
        <title>Draft genome of Mucuna pruriens seed.</title>
        <authorList>
            <person name="Nnadi N.E."/>
            <person name="Vos R."/>
            <person name="Hasami M.H."/>
            <person name="Devisetty U.K."/>
            <person name="Aguiy J.C."/>
        </authorList>
    </citation>
    <scope>NUCLEOTIDE SEQUENCE [LARGE SCALE GENOMIC DNA]</scope>
    <source>
        <strain evidence="1">JCA_2017</strain>
    </source>
</reference>
<evidence type="ECO:0000313" key="1">
    <source>
        <dbReference type="EMBL" id="RDX62507.1"/>
    </source>
</evidence>
<dbReference type="AlphaFoldDB" id="A0A371E917"/>
<dbReference type="EMBL" id="QJKJ01015453">
    <property type="protein sequence ID" value="RDX62507.1"/>
    <property type="molecule type" value="Genomic_DNA"/>
</dbReference>
<keyword evidence="2" id="KW-1185">Reference proteome</keyword>
<feature type="non-terminal residue" evidence="1">
    <location>
        <position position="1"/>
    </location>
</feature>
<accession>A0A371E917</accession>
<name>A0A371E917_MUCPR</name>
<dbReference type="Proteomes" id="UP000257109">
    <property type="component" value="Unassembled WGS sequence"/>
</dbReference>
<organism evidence="1 2">
    <name type="scientific">Mucuna pruriens</name>
    <name type="common">Velvet bean</name>
    <name type="synonym">Dolichos pruriens</name>
    <dbReference type="NCBI Taxonomy" id="157652"/>
    <lineage>
        <taxon>Eukaryota</taxon>
        <taxon>Viridiplantae</taxon>
        <taxon>Streptophyta</taxon>
        <taxon>Embryophyta</taxon>
        <taxon>Tracheophyta</taxon>
        <taxon>Spermatophyta</taxon>
        <taxon>Magnoliopsida</taxon>
        <taxon>eudicotyledons</taxon>
        <taxon>Gunneridae</taxon>
        <taxon>Pentapetalae</taxon>
        <taxon>rosids</taxon>
        <taxon>fabids</taxon>
        <taxon>Fabales</taxon>
        <taxon>Fabaceae</taxon>
        <taxon>Papilionoideae</taxon>
        <taxon>50 kb inversion clade</taxon>
        <taxon>NPAAA clade</taxon>
        <taxon>indigoferoid/millettioid clade</taxon>
        <taxon>Phaseoleae</taxon>
        <taxon>Mucuna</taxon>
    </lineage>
</organism>
<evidence type="ECO:0000313" key="2">
    <source>
        <dbReference type="Proteomes" id="UP000257109"/>
    </source>
</evidence>